<sequence length="218" mass="23991">MPLACQLSTSQNGRLHHHHPRDVRAHVSGTSEQGRRRSPPHHRQSKVVRLGSFLVACCLIIFSLLGWRDHTGDGAATAGTYYFSGGRLAIISCIFELILANTCPETLSGVFGGYCLSVRATLTPSFAAFLTYEPDRADPPAGVTAPPFLSGMAFCNLMVTICTIYCTGCPLRVNTLFCAALFFRFLTFILTFASYWTVTEAGKQMIGDVDFAERLRRR</sequence>
<feature type="region of interest" description="Disordered" evidence="6">
    <location>
        <begin position="1"/>
        <end position="44"/>
    </location>
</feature>
<dbReference type="EMBL" id="ML992672">
    <property type="protein sequence ID" value="KAF2212524.1"/>
    <property type="molecule type" value="Genomic_DNA"/>
</dbReference>
<evidence type="ECO:0000256" key="2">
    <source>
        <dbReference type="ARBA" id="ARBA00005587"/>
    </source>
</evidence>
<organism evidence="8 9">
    <name type="scientific">Cercospora zeae-maydis SCOH1-5</name>
    <dbReference type="NCBI Taxonomy" id="717836"/>
    <lineage>
        <taxon>Eukaryota</taxon>
        <taxon>Fungi</taxon>
        <taxon>Dikarya</taxon>
        <taxon>Ascomycota</taxon>
        <taxon>Pezizomycotina</taxon>
        <taxon>Dothideomycetes</taxon>
        <taxon>Dothideomycetidae</taxon>
        <taxon>Mycosphaerellales</taxon>
        <taxon>Mycosphaerellaceae</taxon>
        <taxon>Cercospora</taxon>
    </lineage>
</organism>
<evidence type="ECO:0000256" key="1">
    <source>
        <dbReference type="ARBA" id="ARBA00004141"/>
    </source>
</evidence>
<dbReference type="GO" id="GO:0015123">
    <property type="term" value="F:acetate transmembrane transporter activity"/>
    <property type="evidence" value="ECO:0007669"/>
    <property type="project" value="TreeGrafter"/>
</dbReference>
<keyword evidence="5 7" id="KW-0472">Membrane</keyword>
<evidence type="ECO:0000313" key="9">
    <source>
        <dbReference type="Proteomes" id="UP000799539"/>
    </source>
</evidence>
<feature type="transmembrane region" description="Helical" evidence="7">
    <location>
        <begin position="173"/>
        <end position="196"/>
    </location>
</feature>
<name>A0A6A6FGW4_9PEZI</name>
<evidence type="ECO:0000256" key="4">
    <source>
        <dbReference type="ARBA" id="ARBA00022989"/>
    </source>
</evidence>
<reference evidence="8" key="1">
    <citation type="journal article" date="2020" name="Stud. Mycol.">
        <title>101 Dothideomycetes genomes: a test case for predicting lifestyles and emergence of pathogens.</title>
        <authorList>
            <person name="Haridas S."/>
            <person name="Albert R."/>
            <person name="Binder M."/>
            <person name="Bloem J."/>
            <person name="Labutti K."/>
            <person name="Salamov A."/>
            <person name="Andreopoulos B."/>
            <person name="Baker S."/>
            <person name="Barry K."/>
            <person name="Bills G."/>
            <person name="Bluhm B."/>
            <person name="Cannon C."/>
            <person name="Castanera R."/>
            <person name="Culley D."/>
            <person name="Daum C."/>
            <person name="Ezra D."/>
            <person name="Gonzalez J."/>
            <person name="Henrissat B."/>
            <person name="Kuo A."/>
            <person name="Liang C."/>
            <person name="Lipzen A."/>
            <person name="Lutzoni F."/>
            <person name="Magnuson J."/>
            <person name="Mondo S."/>
            <person name="Nolan M."/>
            <person name="Ohm R."/>
            <person name="Pangilinan J."/>
            <person name="Park H.-J."/>
            <person name="Ramirez L."/>
            <person name="Alfaro M."/>
            <person name="Sun H."/>
            <person name="Tritt A."/>
            <person name="Yoshinaga Y."/>
            <person name="Zwiers L.-H."/>
            <person name="Turgeon B."/>
            <person name="Goodwin S."/>
            <person name="Spatafora J."/>
            <person name="Crous P."/>
            <person name="Grigoriev I."/>
        </authorList>
    </citation>
    <scope>NUCLEOTIDE SEQUENCE</scope>
    <source>
        <strain evidence="8">SCOH1-5</strain>
    </source>
</reference>
<evidence type="ECO:0000256" key="5">
    <source>
        <dbReference type="ARBA" id="ARBA00023136"/>
    </source>
</evidence>
<feature type="transmembrane region" description="Helical" evidence="7">
    <location>
        <begin position="144"/>
        <end position="166"/>
    </location>
</feature>
<dbReference type="AlphaFoldDB" id="A0A6A6FGW4"/>
<dbReference type="Pfam" id="PF01184">
    <property type="entry name" value="Gpr1_Fun34_YaaH"/>
    <property type="match status" value="1"/>
</dbReference>
<dbReference type="Proteomes" id="UP000799539">
    <property type="component" value="Unassembled WGS sequence"/>
</dbReference>
<gene>
    <name evidence="8" type="ORF">CERZMDRAFT_97022</name>
</gene>
<dbReference type="PANTHER" id="PTHR31123">
    <property type="entry name" value="ACCUMULATION OF DYADS PROTEIN 2-RELATED"/>
    <property type="match status" value="1"/>
</dbReference>
<comment type="similarity">
    <text evidence="2">Belongs to the acetate uptake transporter (AceTr) (TC 2.A.96) family.</text>
</comment>
<dbReference type="InterPro" id="IPR051633">
    <property type="entry name" value="AceTr"/>
</dbReference>
<accession>A0A6A6FGW4</accession>
<proteinExistence type="inferred from homology"/>
<dbReference type="PANTHER" id="PTHR31123:SF4">
    <property type="entry name" value="PROTEIN ALCS"/>
    <property type="match status" value="1"/>
</dbReference>
<feature type="compositionally biased region" description="Polar residues" evidence="6">
    <location>
        <begin position="1"/>
        <end position="13"/>
    </location>
</feature>
<evidence type="ECO:0000256" key="3">
    <source>
        <dbReference type="ARBA" id="ARBA00022692"/>
    </source>
</evidence>
<dbReference type="InterPro" id="IPR000791">
    <property type="entry name" value="Gpr1/Fun34/SatP-like"/>
</dbReference>
<feature type="transmembrane region" description="Helical" evidence="7">
    <location>
        <begin position="47"/>
        <end position="67"/>
    </location>
</feature>
<feature type="transmembrane region" description="Helical" evidence="7">
    <location>
        <begin position="111"/>
        <end position="132"/>
    </location>
</feature>
<evidence type="ECO:0000256" key="6">
    <source>
        <dbReference type="SAM" id="MobiDB-lite"/>
    </source>
</evidence>
<feature type="transmembrane region" description="Helical" evidence="7">
    <location>
        <begin position="79"/>
        <end position="99"/>
    </location>
</feature>
<keyword evidence="3 7" id="KW-0812">Transmembrane</keyword>
<comment type="subcellular location">
    <subcellularLocation>
        <location evidence="1">Membrane</location>
        <topology evidence="1">Multi-pass membrane protein</topology>
    </subcellularLocation>
</comment>
<keyword evidence="4 7" id="KW-1133">Transmembrane helix</keyword>
<protein>
    <submittedName>
        <fullName evidence="8">Uncharacterized protein</fullName>
    </submittedName>
</protein>
<evidence type="ECO:0000256" key="7">
    <source>
        <dbReference type="SAM" id="Phobius"/>
    </source>
</evidence>
<dbReference type="OrthoDB" id="3648309at2759"/>
<evidence type="ECO:0000313" key="8">
    <source>
        <dbReference type="EMBL" id="KAF2212524.1"/>
    </source>
</evidence>
<keyword evidence="9" id="KW-1185">Reference proteome</keyword>
<dbReference type="GO" id="GO:0005886">
    <property type="term" value="C:plasma membrane"/>
    <property type="evidence" value="ECO:0007669"/>
    <property type="project" value="TreeGrafter"/>
</dbReference>